<dbReference type="EMBL" id="QWGT01000232">
    <property type="protein sequence ID" value="RIJ48113.1"/>
    <property type="molecule type" value="Genomic_DNA"/>
</dbReference>
<comment type="caution">
    <text evidence="2">The sequence shown here is derived from an EMBL/GenBank/DDBJ whole genome shotgun (WGS) entry which is preliminary data.</text>
</comment>
<feature type="compositionally biased region" description="Basic and acidic residues" evidence="1">
    <location>
        <begin position="1"/>
        <end position="10"/>
    </location>
</feature>
<evidence type="ECO:0000256" key="1">
    <source>
        <dbReference type="SAM" id="MobiDB-lite"/>
    </source>
</evidence>
<reference evidence="2 3" key="1">
    <citation type="submission" date="2018-08" db="EMBL/GenBank/DDBJ databases">
        <title>Genome Sequence of Clavibacter michiganensis Subspecies type strains, and the Atypical Peach-Colored Strains Isolated from Tomato.</title>
        <authorList>
            <person name="Osdaghi E."/>
            <person name="Portier P."/>
            <person name="Briand M."/>
            <person name="Jacques M.-A."/>
        </authorList>
    </citation>
    <scope>NUCLEOTIDE SEQUENCE [LARGE SCALE GENOMIC DNA]</scope>
    <source>
        <strain evidence="2 3">CFBP 8615</strain>
    </source>
</reference>
<accession>A0A399T2C8</accession>
<dbReference type="AlphaFoldDB" id="A0A399T2C8"/>
<organism evidence="2 3">
    <name type="scientific">Clavibacter lycopersici</name>
    <dbReference type="NCBI Taxonomy" id="2301718"/>
    <lineage>
        <taxon>Bacteria</taxon>
        <taxon>Bacillati</taxon>
        <taxon>Actinomycetota</taxon>
        <taxon>Actinomycetes</taxon>
        <taxon>Micrococcales</taxon>
        <taxon>Microbacteriaceae</taxon>
        <taxon>Clavibacter</taxon>
    </lineage>
</organism>
<keyword evidence="3" id="KW-1185">Reference proteome</keyword>
<evidence type="ECO:0000313" key="2">
    <source>
        <dbReference type="EMBL" id="RIJ48113.1"/>
    </source>
</evidence>
<dbReference type="Proteomes" id="UP000266484">
    <property type="component" value="Unassembled WGS sequence"/>
</dbReference>
<gene>
    <name evidence="2" type="ORF">DZG00_12770</name>
</gene>
<evidence type="ECO:0000313" key="3">
    <source>
        <dbReference type="Proteomes" id="UP000266484"/>
    </source>
</evidence>
<feature type="region of interest" description="Disordered" evidence="1">
    <location>
        <begin position="1"/>
        <end position="23"/>
    </location>
</feature>
<sequence length="61" mass="6266">DRGEDGELHPASRIRQGGDAGAPLVLASPEDPAAVQILRVADHLASRGRGLAGRRLGLSVS</sequence>
<name>A0A399T2C8_9MICO</name>
<proteinExistence type="predicted"/>
<protein>
    <submittedName>
        <fullName evidence="2">Sodium:proton antiporter</fullName>
    </submittedName>
</protein>
<feature type="non-terminal residue" evidence="2">
    <location>
        <position position="1"/>
    </location>
</feature>